<feature type="transmembrane region" description="Helical" evidence="1">
    <location>
        <begin position="988"/>
        <end position="1012"/>
    </location>
</feature>
<feature type="transmembrane region" description="Helical" evidence="1">
    <location>
        <begin position="393"/>
        <end position="415"/>
    </location>
</feature>
<dbReference type="GO" id="GO:0042910">
    <property type="term" value="F:xenobiotic transmembrane transporter activity"/>
    <property type="evidence" value="ECO:0007669"/>
    <property type="project" value="TreeGrafter"/>
</dbReference>
<feature type="transmembrane region" description="Helical" evidence="1">
    <location>
        <begin position="861"/>
        <end position="879"/>
    </location>
</feature>
<feature type="transmembrane region" description="Helical" evidence="1">
    <location>
        <begin position="467"/>
        <end position="489"/>
    </location>
</feature>
<evidence type="ECO:0000313" key="2">
    <source>
        <dbReference type="EMBL" id="AEX51562.1"/>
    </source>
</evidence>
<dbReference type="PANTHER" id="PTHR32063">
    <property type="match status" value="1"/>
</dbReference>
<proteinExistence type="predicted"/>
<feature type="transmembrane region" description="Helical" evidence="1">
    <location>
        <begin position="363"/>
        <end position="381"/>
    </location>
</feature>
<dbReference type="Gene3D" id="3.30.2090.10">
    <property type="entry name" value="Multidrug efflux transporter AcrB TolC docking domain, DN and DC subdomains"/>
    <property type="match status" value="2"/>
</dbReference>
<dbReference type="EMBL" id="CP003244">
    <property type="protein sequence ID" value="AEX51562.1"/>
    <property type="molecule type" value="Genomic_DNA"/>
</dbReference>
<dbReference type="HOGENOM" id="CLU_002755_1_2_6"/>
<keyword evidence="1" id="KW-0812">Transmembrane</keyword>
<feature type="transmembrane region" description="Helical" evidence="1">
    <location>
        <begin position="963"/>
        <end position="982"/>
    </location>
</feature>
<keyword evidence="1" id="KW-1133">Transmembrane helix</keyword>
<dbReference type="GO" id="GO:0005886">
    <property type="term" value="C:plasma membrane"/>
    <property type="evidence" value="ECO:0007669"/>
    <property type="project" value="TreeGrafter"/>
</dbReference>
<evidence type="ECO:0000313" key="3">
    <source>
        <dbReference type="Proteomes" id="UP000009010"/>
    </source>
</evidence>
<accession>H2IT43</accession>
<dbReference type="SUPFAM" id="SSF82693">
    <property type="entry name" value="Multidrug efflux transporter AcrB pore domain, PN1, PN2, PC1 and PC2 subdomains"/>
    <property type="match status" value="3"/>
</dbReference>
<dbReference type="Gene3D" id="3.30.70.1320">
    <property type="entry name" value="Multidrug efflux transporter AcrB pore domain like"/>
    <property type="match status" value="1"/>
</dbReference>
<keyword evidence="3" id="KW-1185">Reference proteome</keyword>
<feature type="transmembrane region" description="Helical" evidence="1">
    <location>
        <begin position="914"/>
        <end position="935"/>
    </location>
</feature>
<dbReference type="PATRIC" id="fig|745277.3.peg.1621"/>
<dbReference type="RefSeq" id="WP_015696765.1">
    <property type="nucleotide sequence ID" value="NC_016818.1"/>
</dbReference>
<feature type="transmembrane region" description="Helical" evidence="1">
    <location>
        <begin position="339"/>
        <end position="356"/>
    </location>
</feature>
<dbReference type="SUPFAM" id="SSF82714">
    <property type="entry name" value="Multidrug efflux transporter AcrB TolC docking domain, DN and DC subdomains"/>
    <property type="match status" value="2"/>
</dbReference>
<dbReference type="KEGG" id="raq:Rahaq2_1687"/>
<name>H2IT43_RAHAC</name>
<dbReference type="PANTHER" id="PTHR32063:SF18">
    <property type="entry name" value="CATION EFFLUX SYSTEM PROTEIN"/>
    <property type="match status" value="1"/>
</dbReference>
<dbReference type="Gene3D" id="3.30.70.1440">
    <property type="entry name" value="Multidrug efflux transporter AcrB pore domain"/>
    <property type="match status" value="1"/>
</dbReference>
<dbReference type="Gene3D" id="3.30.70.1430">
    <property type="entry name" value="Multidrug efflux transporter AcrB pore domain"/>
    <property type="match status" value="2"/>
</dbReference>
<dbReference type="STRING" id="745277.Rahaq2_1687"/>
<feature type="transmembrane region" description="Helical" evidence="1">
    <location>
        <begin position="436"/>
        <end position="455"/>
    </location>
</feature>
<dbReference type="InterPro" id="IPR001036">
    <property type="entry name" value="Acrflvin-R"/>
</dbReference>
<sequence length="1037" mass="113311">MSGGRFNLSALAVRERSITLFLIILITVAGILSFFELGRAEDPPFTVKQMTIISAWPGATAQEMQDQVAEPLEKRMQELRWYDRSETYTRPGLAFTMLSLQDSTPPSQVQEEFYQARKKLGDEAKNLPAGVIGPMVNDEFSDVTFALFALKAKGEPQRLLARDAEALRQRILHVPGVKKVNIIGEQAERIFVSFSHDRLATLGISPQDIFSALNSQNVLTPAGSIDTKGPQVFIRLDGAFDKLEKIRKTPIVAQGRTLQLSDVATVERGYEDPATFLIRNQGEPALLLGVVMRDGWNGLDLGQALDAETAKINAGMPLGMTLTKVTDQSVNISSAVDEFMIKFFVALLVVMVVCFVSMGWRVGVVVAAAVPLTLAIVFVVMEASGKNFDRITLGSLILALGLLVDDAIIAIEMMVVKMEEGYDRIKASAYAWSHTAAPMLAGTLVTAVGFMPNGFAQSTAGEYTSNMFWIVGIALIASWIVAVVFTPYLGVKMLPKIKTVEGGHAAIYDTRHYNRFRRVLTRVIARKWIVAGTVIAVFTVAILGMGLVKKQFFPTSDRPEVLVEVQMPYGTAIEQTSATTAKIEAWLKKQKEAKIVTSYIGQGSPRFYLAMAPELPDPSFAKIVVLTDSQEARETLKFRLREAVAGGLAPEARVRVTQLVFGPYSPYPVAYRVMGPDPTKLREIADKVEKVMQASPMMRTVNTDWGPRVPALHFTLNQDRLQAVGLSSNAVAQQLQFLLSGVPVTSVREDIRSVQVMGRAAGDIRLDPEKIAGFTLVGAAGQRIPLSQIGEVEVQMEDPVLRRRDRTPTITVRGDIAENLQPPDVSTAVMKELQPVIDTLPAGYRIEQAGPIEESGKATQAMAPLFPIMIAMTLLIIILQVRSMSAMVMVFLTAPLGLIGVVPTLLLFNQPFGINALVGLIALSGILMRNTLILIGQIHHNEQQGLAPFHAVVEATVQRARPVLLTAMAAILAFIPLTHSVFWGTLAYTLIGGTFGGTIITLVFLPAMYAIWFRIRPDNQPQSESRHPAGPVSGENE</sequence>
<keyword evidence="1" id="KW-0472">Membrane</keyword>
<organism evidence="2 3">
    <name type="scientific">Rahnella aquatilis (strain ATCC 33071 / DSM 4594 / JCM 1683 / NBRC 105701 / NCIMB 13365 / CIP 78.65)</name>
    <dbReference type="NCBI Taxonomy" id="745277"/>
    <lineage>
        <taxon>Bacteria</taxon>
        <taxon>Pseudomonadati</taxon>
        <taxon>Pseudomonadota</taxon>
        <taxon>Gammaproteobacteria</taxon>
        <taxon>Enterobacterales</taxon>
        <taxon>Yersiniaceae</taxon>
        <taxon>Rahnella</taxon>
    </lineage>
</organism>
<reference evidence="3" key="2">
    <citation type="submission" date="2012-01" db="EMBL/GenBank/DDBJ databases">
        <title>Complete sequence of chromosome of Rahnella aquatilis CIP 78.65.</title>
        <authorList>
            <person name="Lucas S."/>
            <person name="Han J."/>
            <person name="Lapidus A."/>
            <person name="Cheng J.-F."/>
            <person name="Goodwin L."/>
            <person name="Pitluck S."/>
            <person name="Peters L."/>
            <person name="Ovchinnikova G."/>
            <person name="Held B."/>
            <person name="Detter J.C."/>
            <person name="Han C."/>
            <person name="Tapia R."/>
            <person name="Land M."/>
            <person name="Hauser L."/>
            <person name="Kyrpides N."/>
            <person name="Ivanova N."/>
            <person name="Pagani I."/>
            <person name="Sobecky P."/>
            <person name="Martinez R."/>
            <person name="Woyke T."/>
        </authorList>
    </citation>
    <scope>NUCLEOTIDE SEQUENCE [LARGE SCALE GENOMIC DNA]</scope>
    <source>
        <strain evidence="3">ATCC 33071 / DSM 4594 / JCM 1683 / NBRC 105701 / NCIMB 13365 / CIP 78.65</strain>
    </source>
</reference>
<gene>
    <name evidence="2" type="ordered locus">Rahaq2_1687</name>
</gene>
<feature type="transmembrane region" description="Helical" evidence="1">
    <location>
        <begin position="886"/>
        <end position="908"/>
    </location>
</feature>
<dbReference type="Gene3D" id="1.20.1640.10">
    <property type="entry name" value="Multidrug efflux transporter AcrB transmembrane domain"/>
    <property type="match status" value="2"/>
</dbReference>
<dbReference type="Pfam" id="PF00873">
    <property type="entry name" value="ACR_tran"/>
    <property type="match status" value="1"/>
</dbReference>
<dbReference type="AlphaFoldDB" id="H2IT43"/>
<feature type="transmembrane region" description="Helical" evidence="1">
    <location>
        <begin position="528"/>
        <end position="548"/>
    </location>
</feature>
<protein>
    <submittedName>
        <fullName evidence="2">Cation/multidrug efflux pump</fullName>
    </submittedName>
</protein>
<dbReference type="SUPFAM" id="SSF82866">
    <property type="entry name" value="Multidrug efflux transporter AcrB transmembrane domain"/>
    <property type="match status" value="2"/>
</dbReference>
<dbReference type="PRINTS" id="PR00702">
    <property type="entry name" value="ACRIFLAVINRP"/>
</dbReference>
<dbReference type="OrthoDB" id="9757940at2"/>
<reference evidence="2 3" key="1">
    <citation type="journal article" date="2012" name="J. Bacteriol.">
        <title>Complete Genome Sequence of Rahnella aquatilis CIP 78.65.</title>
        <authorList>
            <person name="Martinez R.J."/>
            <person name="Bruce D."/>
            <person name="Detter C."/>
            <person name="Goodwin L.A."/>
            <person name="Han J."/>
            <person name="Han C.S."/>
            <person name="Held B."/>
            <person name="Land M.L."/>
            <person name="Mikhailova N."/>
            <person name="Nolan M."/>
            <person name="Pennacchio L."/>
            <person name="Pitluck S."/>
            <person name="Tapia R."/>
            <person name="Woyke T."/>
            <person name="Sobecky P.A."/>
        </authorList>
    </citation>
    <scope>NUCLEOTIDE SEQUENCE [LARGE SCALE GENOMIC DNA]</scope>
    <source>
        <strain evidence="3">ATCC 33071 / DSM 4594 / JCM 1683 / NBRC 105701 / NCIMB 13365 / CIP 78.65</strain>
    </source>
</reference>
<dbReference type="Proteomes" id="UP000009010">
    <property type="component" value="Chromosome"/>
</dbReference>
<dbReference type="InterPro" id="IPR027463">
    <property type="entry name" value="AcrB_DN_DC_subdom"/>
</dbReference>
<evidence type="ECO:0000256" key="1">
    <source>
        <dbReference type="SAM" id="Phobius"/>
    </source>
</evidence>
<dbReference type="eggNOG" id="COG0841">
    <property type="taxonomic scope" value="Bacteria"/>
</dbReference>
<feature type="transmembrane region" description="Helical" evidence="1">
    <location>
        <begin position="20"/>
        <end position="38"/>
    </location>
</feature>